<feature type="transmembrane region" description="Helical" evidence="7">
    <location>
        <begin position="369"/>
        <end position="392"/>
    </location>
</feature>
<dbReference type="AlphaFoldDB" id="A0A2T5BIJ9"/>
<evidence type="ECO:0000256" key="3">
    <source>
        <dbReference type="ARBA" id="ARBA00022692"/>
    </source>
</evidence>
<evidence type="ECO:0000313" key="9">
    <source>
        <dbReference type="Proteomes" id="UP000241247"/>
    </source>
</evidence>
<feature type="transmembrane region" description="Helical" evidence="7">
    <location>
        <begin position="399"/>
        <end position="416"/>
    </location>
</feature>
<dbReference type="SUPFAM" id="SSF103473">
    <property type="entry name" value="MFS general substrate transporter"/>
    <property type="match status" value="1"/>
</dbReference>
<dbReference type="InterPro" id="IPR036259">
    <property type="entry name" value="MFS_trans_sf"/>
</dbReference>
<feature type="transmembrane region" description="Helical" evidence="7">
    <location>
        <begin position="145"/>
        <end position="163"/>
    </location>
</feature>
<feature type="transmembrane region" description="Helical" evidence="7">
    <location>
        <begin position="554"/>
        <end position="575"/>
    </location>
</feature>
<dbReference type="GO" id="GO:0012505">
    <property type="term" value="C:endomembrane system"/>
    <property type="evidence" value="ECO:0007669"/>
    <property type="project" value="UniProtKB-SubCell"/>
</dbReference>
<evidence type="ECO:0000256" key="4">
    <source>
        <dbReference type="ARBA" id="ARBA00022989"/>
    </source>
</evidence>
<keyword evidence="2" id="KW-0813">Transport</keyword>
<feature type="transmembrane region" description="Helical" evidence="7">
    <location>
        <begin position="234"/>
        <end position="256"/>
    </location>
</feature>
<keyword evidence="9" id="KW-1185">Reference proteome</keyword>
<dbReference type="EMBL" id="PZZZ01000001">
    <property type="protein sequence ID" value="PTM98778.1"/>
    <property type="molecule type" value="Genomic_DNA"/>
</dbReference>
<feature type="transmembrane region" description="Helical" evidence="7">
    <location>
        <begin position="459"/>
        <end position="483"/>
    </location>
</feature>
<dbReference type="Proteomes" id="UP000241247">
    <property type="component" value="Unassembled WGS sequence"/>
</dbReference>
<accession>A0A2T5BIJ9</accession>
<dbReference type="PANTHER" id="PTHR23501">
    <property type="entry name" value="MAJOR FACILITATOR SUPERFAMILY"/>
    <property type="match status" value="1"/>
</dbReference>
<dbReference type="PANTHER" id="PTHR23501:SF191">
    <property type="entry name" value="VACUOLAR BASIC AMINO ACID TRANSPORTER 4"/>
    <property type="match status" value="1"/>
</dbReference>
<evidence type="ECO:0008006" key="10">
    <source>
        <dbReference type="Google" id="ProtNLM"/>
    </source>
</evidence>
<evidence type="ECO:0000313" key="8">
    <source>
        <dbReference type="EMBL" id="PTM98778.1"/>
    </source>
</evidence>
<feature type="transmembrane region" description="Helical" evidence="7">
    <location>
        <begin position="116"/>
        <end position="133"/>
    </location>
</feature>
<organism evidence="8 9">
    <name type="scientific">Mycoplana dimorpha</name>
    <dbReference type="NCBI Taxonomy" id="28320"/>
    <lineage>
        <taxon>Bacteria</taxon>
        <taxon>Pseudomonadati</taxon>
        <taxon>Pseudomonadota</taxon>
        <taxon>Alphaproteobacteria</taxon>
        <taxon>Hyphomicrobiales</taxon>
        <taxon>Rhizobiaceae</taxon>
        <taxon>Mycoplana</taxon>
    </lineage>
</organism>
<name>A0A2T5BIJ9_MYCDI</name>
<feature type="region of interest" description="Disordered" evidence="6">
    <location>
        <begin position="1"/>
        <end position="56"/>
    </location>
</feature>
<feature type="transmembrane region" description="Helical" evidence="7">
    <location>
        <begin position="202"/>
        <end position="222"/>
    </location>
</feature>
<feature type="transmembrane region" description="Helical" evidence="7">
    <location>
        <begin position="298"/>
        <end position="318"/>
    </location>
</feature>
<keyword evidence="3 7" id="KW-0812">Transmembrane</keyword>
<comment type="caution">
    <text evidence="8">The sequence shown here is derived from an EMBL/GenBank/DDBJ whole genome shotgun (WGS) entry which is preliminary data.</text>
</comment>
<feature type="compositionally biased region" description="Low complexity" evidence="6">
    <location>
        <begin position="1"/>
        <end position="26"/>
    </location>
</feature>
<keyword evidence="4 7" id="KW-1133">Transmembrane helix</keyword>
<evidence type="ECO:0000256" key="1">
    <source>
        <dbReference type="ARBA" id="ARBA00004127"/>
    </source>
</evidence>
<evidence type="ECO:0000256" key="2">
    <source>
        <dbReference type="ARBA" id="ARBA00022448"/>
    </source>
</evidence>
<feature type="transmembrane region" description="Helical" evidence="7">
    <location>
        <begin position="75"/>
        <end position="96"/>
    </location>
</feature>
<gene>
    <name evidence="8" type="ORF">C7449_101444</name>
</gene>
<evidence type="ECO:0000256" key="5">
    <source>
        <dbReference type="ARBA" id="ARBA00023136"/>
    </source>
</evidence>
<feature type="transmembrane region" description="Helical" evidence="7">
    <location>
        <begin position="169"/>
        <end position="190"/>
    </location>
</feature>
<feature type="transmembrane region" description="Helical" evidence="7">
    <location>
        <begin position="268"/>
        <end position="292"/>
    </location>
</feature>
<dbReference type="GO" id="GO:0022857">
    <property type="term" value="F:transmembrane transporter activity"/>
    <property type="evidence" value="ECO:0007669"/>
    <property type="project" value="TreeGrafter"/>
</dbReference>
<feature type="transmembrane region" description="Helical" evidence="7">
    <location>
        <begin position="428"/>
        <end position="447"/>
    </location>
</feature>
<evidence type="ECO:0000256" key="6">
    <source>
        <dbReference type="SAM" id="MobiDB-lite"/>
    </source>
</evidence>
<dbReference type="GO" id="GO:0005886">
    <property type="term" value="C:plasma membrane"/>
    <property type="evidence" value="ECO:0007669"/>
    <property type="project" value="TreeGrafter"/>
</dbReference>
<keyword evidence="5 7" id="KW-0472">Membrane</keyword>
<reference evidence="8 9" key="1">
    <citation type="submission" date="2018-04" db="EMBL/GenBank/DDBJ databases">
        <title>Genomic Encyclopedia of Type Strains, Phase IV (KMG-IV): sequencing the most valuable type-strain genomes for metagenomic binning, comparative biology and taxonomic classification.</title>
        <authorList>
            <person name="Goeker M."/>
        </authorList>
    </citation>
    <scope>NUCLEOTIDE SEQUENCE [LARGE SCALE GENOMIC DNA]</scope>
    <source>
        <strain evidence="8 9">DSM 7138</strain>
    </source>
</reference>
<sequence>MRVAAASSNLAAAPSAVNRRAAANDAAEARELPGSAEAAVKGDDAPTGSDASGTSAESAAPAAAPVAAPAGSMPAAAYIAASCLLALTQGFGMNMIAGNLQQLQGAFSATQAEATWLIAAYLAPNVSLSLALIKVRAQYGIRTFAEWSIVGFVLVSMLHLFVTDLPSAIAVRFVAGIAAAPMSSLAFLYMIEKVQPQHKLTYGLTAALTNIALIPSLTRIMFPTLFELGGVHGLYLFELALAMASFGAIYLLPLASPPRAKVIERLDILSYLLVAVGFGSLAIVLTTGRTYWWLEAPWLGELLVLSFTCLTIAALIELHRKQPFLDIRWLVSPEILHFTMVLLLFRLLLSEQTAAATNFFLVMGLQTEQLTGLYTVIAIATVVGGIACALVVRPEREPYIHLVALTLIAVGAWMDSRATNLTRPHDVYLSQALIAAASAMFLPPSMARGLMNALKKGPNYIFSFIILFLATQSLGGQFGSALFGSLITLREKFHSNILAQGITLTDPIVAGRVGQLSAGYGHTLTDTALLKAEGANLLGQQITREANVLAYNDVFLLISMLSAGAALCLLIHLTLITIKTRIQNAAPANAPLAT</sequence>
<protein>
    <recommendedName>
        <fullName evidence="10">MFS transporter</fullName>
    </recommendedName>
</protein>
<dbReference type="Gene3D" id="1.20.1250.20">
    <property type="entry name" value="MFS general substrate transporter like domains"/>
    <property type="match status" value="1"/>
</dbReference>
<feature type="transmembrane region" description="Helical" evidence="7">
    <location>
        <begin position="330"/>
        <end position="349"/>
    </location>
</feature>
<comment type="subcellular location">
    <subcellularLocation>
        <location evidence="1">Endomembrane system</location>
        <topology evidence="1">Multi-pass membrane protein</topology>
    </subcellularLocation>
</comment>
<proteinExistence type="predicted"/>
<evidence type="ECO:0000256" key="7">
    <source>
        <dbReference type="SAM" id="Phobius"/>
    </source>
</evidence>